<keyword evidence="1" id="KW-0472">Membrane</keyword>
<evidence type="ECO:0000313" key="2">
    <source>
        <dbReference type="EMBL" id="CAI8031770.1"/>
    </source>
</evidence>
<keyword evidence="1" id="KW-1133">Transmembrane helix</keyword>
<proteinExistence type="predicted"/>
<feature type="transmembrane region" description="Helical" evidence="1">
    <location>
        <begin position="131"/>
        <end position="156"/>
    </location>
</feature>
<dbReference type="EMBL" id="CASHTH010002562">
    <property type="protein sequence ID" value="CAI8031770.1"/>
    <property type="molecule type" value="Genomic_DNA"/>
</dbReference>
<evidence type="ECO:0000256" key="1">
    <source>
        <dbReference type="SAM" id="Phobius"/>
    </source>
</evidence>
<keyword evidence="3" id="KW-1185">Reference proteome</keyword>
<organism evidence="2 3">
    <name type="scientific">Geodia barretti</name>
    <name type="common">Barrett's horny sponge</name>
    <dbReference type="NCBI Taxonomy" id="519541"/>
    <lineage>
        <taxon>Eukaryota</taxon>
        <taxon>Metazoa</taxon>
        <taxon>Porifera</taxon>
        <taxon>Demospongiae</taxon>
        <taxon>Heteroscleromorpha</taxon>
        <taxon>Tetractinellida</taxon>
        <taxon>Astrophorina</taxon>
        <taxon>Geodiidae</taxon>
        <taxon>Geodia</taxon>
    </lineage>
</organism>
<comment type="caution">
    <text evidence="2">The sequence shown here is derived from an EMBL/GenBank/DDBJ whole genome shotgun (WGS) entry which is preliminary data.</text>
</comment>
<keyword evidence="1" id="KW-0812">Transmembrane</keyword>
<sequence length="433" mass="47998">MAGGLAAMALDEDDWRYKTMYQHPVESTECRSVHQATPASRTEEVVIGSLFSSNSSLQLPSSLLRPKMSPVIEESTSFASIHGSLKNVNNPSPVNETTPLMMPCDEHTTSNTTMARTDEKYVKRNCSMKRLTLCCCIGTTVAILLVLLTLTVTLVYEKKPLNNSGNTAVLQNENDTILAVKTSAMRTSKLSLQLILRESQPLHVVNIYSNRCKNLKTHSSVLNSSGTFSVHRAVPILSPTYLVSGSVIHINSYVLNASVITAQIELYVFRGLSDLETYGTNLQDSVYKATVYIKGSGVQNTSTFVNYTTPTTDYYFLVVDSTASIYAQFDININRKYYDPADYKQSCEIHDSNVCDLSYHTSFQDTQECVLAHAVYVPGAQWLPAEIQITEEPQRFTKTAVIVMSCVGGSCALSLFTITFCGFYCLCKRPQRK</sequence>
<name>A0AA35SKF9_GEOBA</name>
<gene>
    <name evidence="2" type="ORF">GBAR_LOCUS18005</name>
</gene>
<reference evidence="2" key="1">
    <citation type="submission" date="2023-03" db="EMBL/GenBank/DDBJ databases">
        <authorList>
            <person name="Steffen K."/>
            <person name="Cardenas P."/>
        </authorList>
    </citation>
    <scope>NUCLEOTIDE SEQUENCE</scope>
</reference>
<dbReference type="AlphaFoldDB" id="A0AA35SKF9"/>
<accession>A0AA35SKF9</accession>
<evidence type="ECO:0000313" key="3">
    <source>
        <dbReference type="Proteomes" id="UP001174909"/>
    </source>
</evidence>
<feature type="transmembrane region" description="Helical" evidence="1">
    <location>
        <begin position="400"/>
        <end position="427"/>
    </location>
</feature>
<protein>
    <submittedName>
        <fullName evidence="2">Uncharacterized protein</fullName>
    </submittedName>
</protein>
<dbReference type="Proteomes" id="UP001174909">
    <property type="component" value="Unassembled WGS sequence"/>
</dbReference>